<dbReference type="AlphaFoldDB" id="A0A9D1JN28"/>
<dbReference type="PANTHER" id="PTHR30203">
    <property type="entry name" value="OUTER MEMBRANE CATION EFFLUX PROTEIN"/>
    <property type="match status" value="1"/>
</dbReference>
<dbReference type="GO" id="GO:0005886">
    <property type="term" value="C:plasma membrane"/>
    <property type="evidence" value="ECO:0007669"/>
    <property type="project" value="UniProtKB-SubCell"/>
</dbReference>
<evidence type="ECO:0000313" key="3">
    <source>
        <dbReference type="EMBL" id="HIS36094.1"/>
    </source>
</evidence>
<comment type="caution">
    <text evidence="3">The sequence shown here is derived from an EMBL/GenBank/DDBJ whole genome shotgun (WGS) entry which is preliminary data.</text>
</comment>
<dbReference type="Proteomes" id="UP000823928">
    <property type="component" value="Unassembled WGS sequence"/>
</dbReference>
<dbReference type="GO" id="GO:0015562">
    <property type="term" value="F:efflux transmembrane transporter activity"/>
    <property type="evidence" value="ECO:0007669"/>
    <property type="project" value="InterPro"/>
</dbReference>
<organism evidence="3 4">
    <name type="scientific">Candidatus Scatousia excrementigallinarum</name>
    <dbReference type="NCBI Taxonomy" id="2840935"/>
    <lineage>
        <taxon>Bacteria</taxon>
        <taxon>Candidatus Scatousia</taxon>
    </lineage>
</organism>
<evidence type="ECO:0000256" key="2">
    <source>
        <dbReference type="RuleBase" id="RU362097"/>
    </source>
</evidence>
<keyword evidence="2" id="KW-0449">Lipoprotein</keyword>
<dbReference type="InterPro" id="IPR003423">
    <property type="entry name" value="OMP_efflux"/>
</dbReference>
<reference evidence="3" key="1">
    <citation type="submission" date="2020-10" db="EMBL/GenBank/DDBJ databases">
        <authorList>
            <person name="Gilroy R."/>
        </authorList>
    </citation>
    <scope>NUCLEOTIDE SEQUENCE</scope>
    <source>
        <strain evidence="3">6276</strain>
    </source>
</reference>
<dbReference type="EMBL" id="DVIU01000116">
    <property type="protein sequence ID" value="HIS36094.1"/>
    <property type="molecule type" value="Genomic_DNA"/>
</dbReference>
<comment type="similarity">
    <text evidence="1 2">Belongs to the outer membrane factor (OMF) (TC 1.B.17) family.</text>
</comment>
<proteinExistence type="inferred from homology"/>
<keyword evidence="2" id="KW-1134">Transmembrane beta strand</keyword>
<dbReference type="Gene3D" id="1.20.1600.10">
    <property type="entry name" value="Outer membrane efflux proteins (OEP)"/>
    <property type="match status" value="1"/>
</dbReference>
<evidence type="ECO:0000256" key="1">
    <source>
        <dbReference type="ARBA" id="ARBA00007613"/>
    </source>
</evidence>
<dbReference type="InterPro" id="IPR010131">
    <property type="entry name" value="MdtP/NodT-like"/>
</dbReference>
<keyword evidence="2" id="KW-0812">Transmembrane</keyword>
<dbReference type="SUPFAM" id="SSF56954">
    <property type="entry name" value="Outer membrane efflux proteins (OEP)"/>
    <property type="match status" value="1"/>
</dbReference>
<protein>
    <submittedName>
        <fullName evidence="3">Efflux transporter outer membrane subunit</fullName>
    </submittedName>
</protein>
<reference evidence="3" key="2">
    <citation type="journal article" date="2021" name="PeerJ">
        <title>Extensive microbial diversity within the chicken gut microbiome revealed by metagenomics and culture.</title>
        <authorList>
            <person name="Gilroy R."/>
            <person name="Ravi A."/>
            <person name="Getino M."/>
            <person name="Pursley I."/>
            <person name="Horton D.L."/>
            <person name="Alikhan N.F."/>
            <person name="Baker D."/>
            <person name="Gharbi K."/>
            <person name="Hall N."/>
            <person name="Watson M."/>
            <person name="Adriaenssens E.M."/>
            <person name="Foster-Nyarko E."/>
            <person name="Jarju S."/>
            <person name="Secka A."/>
            <person name="Antonio M."/>
            <person name="Oren A."/>
            <person name="Chaudhuri R.R."/>
            <person name="La Ragione R."/>
            <person name="Hildebrand F."/>
            <person name="Pallen M.J."/>
        </authorList>
    </citation>
    <scope>NUCLEOTIDE SEQUENCE</scope>
    <source>
        <strain evidence="3">6276</strain>
    </source>
</reference>
<sequence>MKKVLTITLLMSMMSMTFTPVLAVENTSAAQPKQFKSMVKKSKKVSDDYKYAYVNMDFWNNFNDENLNAYIDKAIKNNYDLKNATLAVQEYYQNTRIQFANELPQVAAGFAPNYVKMPNNSNWDWMFATPAIANYEVDIFLKNRDKTKSAKKLYEGSKYDERAAYIAIASSVGTAYLNIVRLDKLIDIQKEIVDLRQEIYDLMLARNREGITSAADTVKANKSLVQGQTDLIELQKQREFLLHQLAVLVGESPENVNEFKRTAYDNINFTGNIPSEISSDIIVQRPDYLKAEAMVEKAGIDVRVARKEFLPSINLTGLALFNAANFGSAWSTSGMLGALAAGAMLPIFTGGRRIANLKLKKVQYDEILNKYMKTNLTAIQEVNDALVSVKKDTEKMSQTKKQAELEQTDFMYNRDKFNQGIISKLDLIQYKENLLTIDKLVAQQQIECMVDYISLYKAVGSKL</sequence>
<keyword evidence="2" id="KW-0564">Palmitate</keyword>
<dbReference type="NCBIfam" id="TIGR01845">
    <property type="entry name" value="outer_NodT"/>
    <property type="match status" value="1"/>
</dbReference>
<dbReference type="Gene3D" id="2.20.200.10">
    <property type="entry name" value="Outer membrane efflux proteins (OEP)"/>
    <property type="match status" value="1"/>
</dbReference>
<dbReference type="Pfam" id="PF02321">
    <property type="entry name" value="OEP"/>
    <property type="match status" value="2"/>
</dbReference>
<keyword evidence="2" id="KW-0732">Signal</keyword>
<gene>
    <name evidence="3" type="ORF">IAC10_05625</name>
</gene>
<accession>A0A9D1JN28</accession>
<comment type="subcellular location">
    <subcellularLocation>
        <location evidence="2">Cell membrane</location>
        <topology evidence="2">Lipid-anchor</topology>
    </subcellularLocation>
</comment>
<evidence type="ECO:0000313" key="4">
    <source>
        <dbReference type="Proteomes" id="UP000823928"/>
    </source>
</evidence>
<keyword evidence="2" id="KW-0472">Membrane</keyword>
<feature type="signal peptide" evidence="2">
    <location>
        <begin position="1"/>
        <end position="23"/>
    </location>
</feature>
<name>A0A9D1JN28_9BACT</name>
<feature type="chain" id="PRO_5039759863" evidence="2">
    <location>
        <begin position="24"/>
        <end position="463"/>
    </location>
</feature>